<proteinExistence type="predicted"/>
<gene>
    <name evidence="2" type="ORF">BXZ70DRAFT_951932</name>
</gene>
<feature type="region of interest" description="Disordered" evidence="1">
    <location>
        <begin position="82"/>
        <end position="118"/>
    </location>
</feature>
<feature type="compositionally biased region" description="Low complexity" evidence="1">
    <location>
        <begin position="241"/>
        <end position="256"/>
    </location>
</feature>
<keyword evidence="3" id="KW-1185">Reference proteome</keyword>
<name>A0A8K0UJZ4_9AGAR</name>
<protein>
    <submittedName>
        <fullName evidence="2">Uncharacterized protein</fullName>
    </submittedName>
</protein>
<feature type="region of interest" description="Disordered" evidence="1">
    <location>
        <begin position="230"/>
        <end position="310"/>
    </location>
</feature>
<reference evidence="2" key="1">
    <citation type="journal article" date="2021" name="New Phytol.">
        <title>Evolutionary innovations through gain and loss of genes in the ectomycorrhizal Boletales.</title>
        <authorList>
            <person name="Wu G."/>
            <person name="Miyauchi S."/>
            <person name="Morin E."/>
            <person name="Kuo A."/>
            <person name="Drula E."/>
            <person name="Varga T."/>
            <person name="Kohler A."/>
            <person name="Feng B."/>
            <person name="Cao Y."/>
            <person name="Lipzen A."/>
            <person name="Daum C."/>
            <person name="Hundley H."/>
            <person name="Pangilinan J."/>
            <person name="Johnson J."/>
            <person name="Barry K."/>
            <person name="LaButti K."/>
            <person name="Ng V."/>
            <person name="Ahrendt S."/>
            <person name="Min B."/>
            <person name="Choi I.G."/>
            <person name="Park H."/>
            <person name="Plett J.M."/>
            <person name="Magnuson J."/>
            <person name="Spatafora J.W."/>
            <person name="Nagy L.G."/>
            <person name="Henrissat B."/>
            <person name="Grigoriev I.V."/>
            <person name="Yang Z.L."/>
            <person name="Xu J."/>
            <person name="Martin F.M."/>
        </authorList>
    </citation>
    <scope>NUCLEOTIDE SEQUENCE</scope>
    <source>
        <strain evidence="2">KKN 215</strain>
    </source>
</reference>
<dbReference type="OrthoDB" id="2989516at2759"/>
<accession>A0A8K0UJZ4</accession>
<feature type="compositionally biased region" description="Polar residues" evidence="1">
    <location>
        <begin position="295"/>
        <end position="310"/>
    </location>
</feature>
<evidence type="ECO:0000313" key="3">
    <source>
        <dbReference type="Proteomes" id="UP000813824"/>
    </source>
</evidence>
<comment type="caution">
    <text evidence="2">The sequence shown here is derived from an EMBL/GenBank/DDBJ whole genome shotgun (WGS) entry which is preliminary data.</text>
</comment>
<feature type="region of interest" description="Disordered" evidence="1">
    <location>
        <begin position="1"/>
        <end position="22"/>
    </location>
</feature>
<dbReference type="AlphaFoldDB" id="A0A8K0UJZ4"/>
<sequence>MHHDRRYPATSHRVPAAPSSVALDDQFDAMTTNVPTEFPTTEWNDEDDGRPEYEESVSGYRNYVTEMERMLGGEVDLQVTGRRSSDVSVATRRARRSSPEVVRSPGRSRLGMDQYGDEESVRQVSGRRASVELVEHRVIEDGPQRTISLWREKVARSSLSGTKVEEEVRSEAGSHTHRRMPSGESYRRVTEEYTRPKERESYERSEYMVAMRPRLAGGIPRIPHPRSEVAEVLQPEHAGSGRRSSSTSNNTGLSTRIPPVVGHLRPASPALRRGSVGGSSYARSEQMITFPHTPPYSNGSRRGSESPTGQMAVQQRTMAPRTYVPIEAGDNASVVKTTTMTSVELILGDCEPSLLHIAPILSELGIFKVEHLQAMKRLSEEIRDREIKEQALKRGVTVMEWAILVDKLQLI</sequence>
<feature type="region of interest" description="Disordered" evidence="1">
    <location>
        <begin position="161"/>
        <end position="199"/>
    </location>
</feature>
<evidence type="ECO:0000256" key="1">
    <source>
        <dbReference type="SAM" id="MobiDB-lite"/>
    </source>
</evidence>
<organism evidence="2 3">
    <name type="scientific">Cristinia sonorae</name>
    <dbReference type="NCBI Taxonomy" id="1940300"/>
    <lineage>
        <taxon>Eukaryota</taxon>
        <taxon>Fungi</taxon>
        <taxon>Dikarya</taxon>
        <taxon>Basidiomycota</taxon>
        <taxon>Agaricomycotina</taxon>
        <taxon>Agaricomycetes</taxon>
        <taxon>Agaricomycetidae</taxon>
        <taxon>Agaricales</taxon>
        <taxon>Pleurotineae</taxon>
        <taxon>Stephanosporaceae</taxon>
        <taxon>Cristinia</taxon>
    </lineage>
</organism>
<evidence type="ECO:0000313" key="2">
    <source>
        <dbReference type="EMBL" id="KAH8092254.1"/>
    </source>
</evidence>
<dbReference type="Proteomes" id="UP000813824">
    <property type="component" value="Unassembled WGS sequence"/>
</dbReference>
<feature type="compositionally biased region" description="Basic and acidic residues" evidence="1">
    <location>
        <begin position="185"/>
        <end position="199"/>
    </location>
</feature>
<feature type="compositionally biased region" description="Basic and acidic residues" evidence="1">
    <location>
        <begin position="163"/>
        <end position="174"/>
    </location>
</feature>
<dbReference type="EMBL" id="JAEVFJ010000033">
    <property type="protein sequence ID" value="KAH8092254.1"/>
    <property type="molecule type" value="Genomic_DNA"/>
</dbReference>